<dbReference type="CDD" id="cd18042">
    <property type="entry name" value="DEXXQc_SETX"/>
    <property type="match status" value="1"/>
</dbReference>
<dbReference type="InterPro" id="IPR041677">
    <property type="entry name" value="DNA2/NAM7_AAA_11"/>
</dbReference>
<feature type="compositionally biased region" description="Polar residues" evidence="8">
    <location>
        <begin position="2750"/>
        <end position="2761"/>
    </location>
</feature>
<accession>A0A139GXY9</accession>
<dbReference type="STRING" id="321146.A0A139GXY9"/>
<feature type="domain" description="DNA2/NAM7 helicase helicase" evidence="10">
    <location>
        <begin position="1279"/>
        <end position="1577"/>
    </location>
</feature>
<feature type="compositionally biased region" description="Basic and acidic residues" evidence="8">
    <location>
        <begin position="956"/>
        <end position="967"/>
    </location>
</feature>
<evidence type="ECO:0000259" key="12">
    <source>
        <dbReference type="Pfam" id="PF23576"/>
    </source>
</evidence>
<feature type="compositionally biased region" description="Low complexity" evidence="8">
    <location>
        <begin position="2914"/>
        <end position="2931"/>
    </location>
</feature>
<dbReference type="GO" id="GO:0016787">
    <property type="term" value="F:hydrolase activity"/>
    <property type="evidence" value="ECO:0007669"/>
    <property type="project" value="UniProtKB-KW"/>
</dbReference>
<feature type="region of interest" description="Disordered" evidence="8">
    <location>
        <begin position="1884"/>
        <end position="1903"/>
    </location>
</feature>
<dbReference type="GO" id="GO:0005694">
    <property type="term" value="C:chromosome"/>
    <property type="evidence" value="ECO:0007669"/>
    <property type="project" value="UniProtKB-ARBA"/>
</dbReference>
<keyword evidence="4" id="KW-0378">Hydrolase</keyword>
<feature type="compositionally biased region" description="Polar residues" evidence="8">
    <location>
        <begin position="2663"/>
        <end position="2678"/>
    </location>
</feature>
<feature type="region of interest" description="Disordered" evidence="8">
    <location>
        <begin position="887"/>
        <end position="980"/>
    </location>
</feature>
<dbReference type="CDD" id="cd18808">
    <property type="entry name" value="SF1_C_Upf1"/>
    <property type="match status" value="1"/>
</dbReference>
<feature type="region of interest" description="Disordered" evidence="8">
    <location>
        <begin position="2359"/>
        <end position="2382"/>
    </location>
</feature>
<feature type="compositionally biased region" description="Polar residues" evidence="8">
    <location>
        <begin position="1953"/>
        <end position="1980"/>
    </location>
</feature>
<feature type="region of interest" description="Disordered" evidence="8">
    <location>
        <begin position="1911"/>
        <end position="2089"/>
    </location>
</feature>
<evidence type="ECO:0000256" key="4">
    <source>
        <dbReference type="ARBA" id="ARBA00022801"/>
    </source>
</evidence>
<evidence type="ECO:0000256" key="5">
    <source>
        <dbReference type="ARBA" id="ARBA00022806"/>
    </source>
</evidence>
<feature type="compositionally biased region" description="Acidic residues" evidence="8">
    <location>
        <begin position="1000"/>
        <end position="1014"/>
    </location>
</feature>
<dbReference type="GO" id="GO:0001147">
    <property type="term" value="F:transcription termination site sequence-specific DNA binding"/>
    <property type="evidence" value="ECO:0007669"/>
    <property type="project" value="TreeGrafter"/>
</dbReference>
<name>A0A139GXY9_9PEZI</name>
<keyword evidence="5" id="KW-0347">Helicase</keyword>
<dbReference type="FunFam" id="3.40.50.300:FF:000326">
    <property type="entry name" value="P-loop containing nucleoside triphosphate hydrolase"/>
    <property type="match status" value="1"/>
</dbReference>
<feature type="compositionally biased region" description="Polar residues" evidence="8">
    <location>
        <begin position="2822"/>
        <end position="2833"/>
    </location>
</feature>
<dbReference type="PANTHER" id="PTHR10887:SF495">
    <property type="entry name" value="HELICASE SENATAXIN ISOFORM X1-RELATED"/>
    <property type="match status" value="1"/>
</dbReference>
<feature type="region of interest" description="Disordered" evidence="8">
    <location>
        <begin position="2475"/>
        <end position="2497"/>
    </location>
</feature>
<dbReference type="FunFam" id="3.40.50.300:FF:001152">
    <property type="entry name" value="tRNA-splicing endonuclease, putative"/>
    <property type="match status" value="1"/>
</dbReference>
<feature type="domain" description="Helicase SEN1 beta-barrel" evidence="12">
    <location>
        <begin position="1132"/>
        <end position="1230"/>
    </location>
</feature>
<feature type="compositionally biased region" description="Basic and acidic residues" evidence="8">
    <location>
        <begin position="1822"/>
        <end position="1838"/>
    </location>
</feature>
<dbReference type="GO" id="GO:0005524">
    <property type="term" value="F:ATP binding"/>
    <property type="evidence" value="ECO:0007669"/>
    <property type="project" value="UniProtKB-KW"/>
</dbReference>
<evidence type="ECO:0000259" key="9">
    <source>
        <dbReference type="Pfam" id="PF12726"/>
    </source>
</evidence>
<keyword evidence="6" id="KW-0067">ATP-binding</keyword>
<feature type="region of interest" description="Disordered" evidence="8">
    <location>
        <begin position="2705"/>
        <end position="2856"/>
    </location>
</feature>
<dbReference type="InterPro" id="IPR045055">
    <property type="entry name" value="DNA2/NAM7-like"/>
</dbReference>
<feature type="region of interest" description="Disordered" evidence="8">
    <location>
        <begin position="2914"/>
        <end position="2950"/>
    </location>
</feature>
<feature type="region of interest" description="Disordered" evidence="8">
    <location>
        <begin position="998"/>
        <end position="1059"/>
    </location>
</feature>
<feature type="compositionally biased region" description="Basic residues" evidence="8">
    <location>
        <begin position="2940"/>
        <end position="2950"/>
    </location>
</feature>
<feature type="compositionally biased region" description="Acidic residues" evidence="8">
    <location>
        <begin position="1893"/>
        <end position="1903"/>
    </location>
</feature>
<feature type="compositionally biased region" description="Pro residues" evidence="8">
    <location>
        <begin position="2774"/>
        <end position="2790"/>
    </location>
</feature>
<feature type="region of interest" description="Disordered" evidence="8">
    <location>
        <begin position="1812"/>
        <end position="1870"/>
    </location>
</feature>
<sequence>MAAGERLVGLLETLANLDHGLHWFCPRQKDDDGGLFFDEDLGDSSSESKQEKAARMEKIREARGRQDDAMETCILLAFNGPDAEPYQAKLKDCLSKQLTRCDICVREFHRARRRLRNQLESDYSPEDVLLFMQTFDAMNSERITAGLDDMTHALLDMPPEERKINAVGNVGMYAMFEALHCIPALRHEELLTKHFDQPFRLAQTKKKVTLPNYAPGMIAFLYCANEERRLWAERNVGKIKRPLFKEEFEYAVKPFLEPAMAKVHIISLDLAYLPKYWRATKLIVDSLDKNVMNEGLRALDTNFFVMALDHFQIDAPHFTDLLASVQKLVQVGAGDFWEAVGSATPQNVIEAICKAPGFETLLTTRDEREPLRLEEKMGWVDAIIHSIKPANLVPPLRTLLNQLLHKYQEECYSNYASRVTWEKGLTALLDSINIITDAVDGGPVYVHLVEAVAKDHINPILLELVGIEKKDEPAISKTELLDLDIVEHILEMEVKGLARDRRYIEKNHDLDHEIGVSSLNLWKMTMRAVKPGNAYLPTAILYGIRGLVQLDALPPVDLKKAPKPAPNWNTALLRAQNHVTTDFLGRLDHFTPEQLMDLLMDQKASQGFMTLLFSANDEIHQGTLSALKALSGQDNRRDSLFHVIELMFGTMLSAVSESLALIGKARVFGPCEVSLKLCRDILDCLCDTQDGILRKERRWTESDLRALKIFWFRVWYVTEMIFEMTEHWSGTGLDKHKMQEFCRDTMDFAEYTFDQYAVLAGVIDSTGAPGDSKSLLNGTNHAFRAVVKWLRLRDDYLITKAVSLTSKMLIRLQDVGIRVGEEAEDYVENIVMDTGSRKVKTKLAAHHKAELQRALERHIGDSLSGIVEASQAKKKQSSLDSFAFAGRAGSESGASTPTTAPVSKAKGTLDIGKWSKAVEQKKGEPKKPTFDLHKQQQELMKQKQQQDTFIANRKKAQAEEKARREAALAKAKSSGAGTGVLGVGNYGADHSVKGQTVMVDSDDDDSESEDDLDNDLFGPSGKPKKQARPELDLSNAQGLKPEVKNRATRISRQNRSHKDMRARLAPDLGPLHRIILGWDVFHSGEYPPGHNSYEFSAVENSFRDPATYQNTFEPLLILEAWQGMAKEREESSSKPYEIKVQNRSNVDQFLEISSIIGHQENRDLSLSEGDIILFSRSQKPLTDAEAPHCLARIYKVKRQKAHLEIVYQVMPGGSLAPQLTTQQLIYGVKIQSIIPLEREYGALKGLTYYDLCNQITRAKPSPKMNFSKRQIDSYRDCWNLNEAQSEAVNGALENEGFTLIQGPPGSGKTKTIVAIVGGLLSQTLSNNPRGATRISVPTAGANSNAANDSASKKLLVCAPSNAAVDELVIRLKQGVKTKNGQSHAINVVRLGRSDAINTQVRDVTMDELVAKKLGGGNEADEKQRQRNAELFREHEQVSARLRELYAQRDAADAGEKVPEKERKTLDDSIVHVRRRKAELGARIDSVKDSERNAGREQELNRKRAQQAVLDQAHVICATLSGSGHDMFQSLNIEFETVVIDEAAQCVEMSSLIPLKYGCIKCIMVGDPKQLPPTVFSKEAAKFQYEQSLFVRMQNNFPDEVHLLDTQYRMHPDISLFPSRSFYDGLLKDGPSMAKLRAQPWHKSALLAPYRFFDVAGQHESAPKGHSLVNRAEIAIAELLYDRLRADFPEYDFTGKIGIITPYKSQLRELKNRFSSKYGQQIFDLIEFNTTDAFQGRESEIIIFSCVRASPAGGIGFLQDIRRMNVGLTRAKSSLWVLGNSDSLMRGQYWKRLVEDARARDCLTTGDVKRMLNQPSSEFPASKNKDMSMLDAGDSKTETLRPSVKPEGNDDDDAAASTEAPADTKAADAEKMDGIRYRFEDIKKSKNRPAVPSADDDVEMEDADADHDATIEADEHSGHLNVDFLERSSNKSRSNTPNGREGSKAPSMREPSLAPSNDSASRANTPLSGVSDGQTNGSNGNARAKNPGLAQAPKPFKRKAPSSTAGSPSQSPSPDMFGPVSGMNIGAGPVYDSAIMGQGPSSTTTTTTTTTAADDSQRDKIRKASSTIWREDSIQQHFQESTRCPSPVSPLIEDQTVPLSRPDSWSMHYACTTQAPYSNPTVSANEDKMITQTSLARLPKDNELYDLAFFLRTTGPAPPHRKPSKIQHPRRAVSGKTALRLLRLGGQKQHHQQRHATPVQTAHERLNRVVSNSGDYTIPDEGGLLADTHPSVPVGCEQKVSSTGKRYLALKPRQESKVHKSTNSNDDPMLDYQPSILSPDILESRVSVCFHDDVTSATGDILQNYGGHDFDHWLSHLEKQQDPHESAKLSTNFSTASTAVDLRSKPASSYQEVAHRLARHRNNPTPVRPAASEPPSPVPESAVSMADSYQSDTFDRPPPKLCFDTTRALTSHPISPIQEGFPHTPKISLPHEEFPVKHPSPGKEIEIRHPLPRRLGSHPVLLQRASSIASTMYQRSVSDSLTFPDSPGPPPPKSPLRLRRDPRTIEHIVPSHETARKGTPKIAPSIKSSSDFNYEMEPMRAVVTTECTGPMSRRPKSREKINQGIIQHMPYPANRREREERVRVRKLRDRPSAMNRTIDSVVHAPAQVTRQRLKKLRPQITIPDLRPPPLRAPSAASRTSMASSSGSWPKVTQSTSPVSPVPSRASQESDQDQTGYTPISPSASAEARAAQAGLCLSPMMLVAEERPVPKTKTPPKPAKLVIKEAKGKSYAPRPRSASLPRNALKQRRLSRNSNSIHSSPRASSPVLKRFDDDAPPLPSPPPNRALPPTPPASGSEKPNTGAKRCQQLNAKELPVVPSHDVSPISTSSKKNQNLPHIATQRKAPAAKHSERTSTRATSRIDARLEALEKQNALLSAALMAVLKTNGTFNGPIAGLPEVADSPKGPMAWETRIARRSAATTGSHTASSSNGSALEMYMNTRRGSRHGRSKQS</sequence>
<dbReference type="Pfam" id="PF13087">
    <property type="entry name" value="AAA_12"/>
    <property type="match status" value="1"/>
</dbReference>
<dbReference type="InterPro" id="IPR027417">
    <property type="entry name" value="P-loop_NTPase"/>
</dbReference>
<dbReference type="GO" id="GO:0006369">
    <property type="term" value="P:termination of RNA polymerase II transcription"/>
    <property type="evidence" value="ECO:0007669"/>
    <property type="project" value="TreeGrafter"/>
</dbReference>
<feature type="compositionally biased region" description="Basic and acidic residues" evidence="8">
    <location>
        <begin position="2846"/>
        <end position="2856"/>
    </location>
</feature>
<feature type="compositionally biased region" description="Low complexity" evidence="8">
    <location>
        <begin position="937"/>
        <end position="946"/>
    </location>
</feature>
<feature type="compositionally biased region" description="Low complexity" evidence="8">
    <location>
        <begin position="2000"/>
        <end position="2013"/>
    </location>
</feature>
<dbReference type="EMBL" id="LFZN01000237">
    <property type="protein sequence ID" value="KXS95050.1"/>
    <property type="molecule type" value="Genomic_DNA"/>
</dbReference>
<evidence type="ECO:0000259" key="10">
    <source>
        <dbReference type="Pfam" id="PF13086"/>
    </source>
</evidence>
<dbReference type="InterPro" id="IPR047187">
    <property type="entry name" value="SF1_C_Upf1"/>
</dbReference>
<dbReference type="GO" id="GO:0004386">
    <property type="term" value="F:helicase activity"/>
    <property type="evidence" value="ECO:0007669"/>
    <property type="project" value="UniProtKB-KW"/>
</dbReference>
<comment type="caution">
    <text evidence="13">The sequence shown here is derived from an EMBL/GenBank/DDBJ whole genome shotgun (WGS) entry which is preliminary data.</text>
</comment>
<evidence type="ECO:0000256" key="7">
    <source>
        <dbReference type="ARBA" id="ARBA00023242"/>
    </source>
</evidence>
<comment type="subcellular location">
    <subcellularLocation>
        <location evidence="1">Nucleus</location>
    </subcellularLocation>
</comment>
<protein>
    <recommendedName>
        <fullName evidence="15">UvrD-like helicase ATP-binding domain-containing protein</fullName>
    </recommendedName>
</protein>
<proteinExistence type="inferred from homology"/>
<feature type="domain" description="Helicase Sen1 N-terminal" evidence="9">
    <location>
        <begin position="90"/>
        <end position="803"/>
    </location>
</feature>
<feature type="domain" description="DNA2/NAM7 helicase-like C-terminal" evidence="11">
    <location>
        <begin position="1584"/>
        <end position="1780"/>
    </location>
</feature>
<evidence type="ECO:0000256" key="8">
    <source>
        <dbReference type="SAM" id="MobiDB-lite"/>
    </source>
</evidence>
<dbReference type="InterPro" id="IPR024481">
    <property type="entry name" value="Helicase_Sen1_N"/>
</dbReference>
<feature type="compositionally biased region" description="Polar residues" evidence="8">
    <location>
        <begin position="2074"/>
        <end position="2083"/>
    </location>
</feature>
<evidence type="ECO:0000313" key="14">
    <source>
        <dbReference type="Proteomes" id="UP000070133"/>
    </source>
</evidence>
<evidence type="ECO:0000256" key="3">
    <source>
        <dbReference type="ARBA" id="ARBA00022741"/>
    </source>
</evidence>
<dbReference type="Pfam" id="PF12726">
    <property type="entry name" value="SEN1_N"/>
    <property type="match status" value="1"/>
</dbReference>
<reference evidence="13 14" key="1">
    <citation type="submission" date="2015-07" db="EMBL/GenBank/DDBJ databases">
        <title>Comparative genomics of the Sigatoka disease complex on banana suggests a link between parallel evolutionary changes in Pseudocercospora fijiensis and Pseudocercospora eumusae and increased virulence on the banana host.</title>
        <authorList>
            <person name="Chang T.-C."/>
            <person name="Salvucci A."/>
            <person name="Crous P.W."/>
            <person name="Stergiopoulos I."/>
        </authorList>
    </citation>
    <scope>NUCLEOTIDE SEQUENCE [LARGE SCALE GENOMIC DNA]</scope>
    <source>
        <strain evidence="13 14">CBS 114824</strain>
    </source>
</reference>
<dbReference type="Proteomes" id="UP000070133">
    <property type="component" value="Unassembled WGS sequence"/>
</dbReference>
<keyword evidence="3" id="KW-0547">Nucleotide-binding</keyword>
<organism evidence="13 14">
    <name type="scientific">Pseudocercospora eumusae</name>
    <dbReference type="NCBI Taxonomy" id="321146"/>
    <lineage>
        <taxon>Eukaryota</taxon>
        <taxon>Fungi</taxon>
        <taxon>Dikarya</taxon>
        <taxon>Ascomycota</taxon>
        <taxon>Pezizomycotina</taxon>
        <taxon>Dothideomycetes</taxon>
        <taxon>Dothideomycetidae</taxon>
        <taxon>Mycosphaerellales</taxon>
        <taxon>Mycosphaerellaceae</taxon>
        <taxon>Pseudocercospora</taxon>
    </lineage>
</organism>
<evidence type="ECO:0000256" key="1">
    <source>
        <dbReference type="ARBA" id="ARBA00004123"/>
    </source>
</evidence>
<comment type="similarity">
    <text evidence="2">Belongs to the DNA2/NAM7 helicase family.</text>
</comment>
<dbReference type="OrthoDB" id="6513042at2759"/>
<dbReference type="InterPro" id="IPR041679">
    <property type="entry name" value="DNA2/NAM7-like_C"/>
</dbReference>
<evidence type="ECO:0000256" key="6">
    <source>
        <dbReference type="ARBA" id="ARBA00022840"/>
    </source>
</evidence>
<evidence type="ECO:0000313" key="13">
    <source>
        <dbReference type="EMBL" id="KXS95050.1"/>
    </source>
</evidence>
<evidence type="ECO:0000256" key="2">
    <source>
        <dbReference type="ARBA" id="ARBA00007913"/>
    </source>
</evidence>
<feature type="compositionally biased region" description="Polar residues" evidence="8">
    <location>
        <begin position="892"/>
        <end position="901"/>
    </location>
</feature>
<dbReference type="PANTHER" id="PTHR10887">
    <property type="entry name" value="DNA2/NAM7 HELICASE FAMILY"/>
    <property type="match status" value="1"/>
</dbReference>
<feature type="compositionally biased region" description="Basic residues" evidence="8">
    <location>
        <begin position="1046"/>
        <end position="1055"/>
    </location>
</feature>
<dbReference type="Pfam" id="PF13086">
    <property type="entry name" value="AAA_11"/>
    <property type="match status" value="1"/>
</dbReference>
<keyword evidence="7" id="KW-0539">Nucleus</keyword>
<dbReference type="Gene3D" id="3.40.50.300">
    <property type="entry name" value="P-loop containing nucleotide triphosphate hydrolases"/>
    <property type="match status" value="2"/>
</dbReference>
<keyword evidence="14" id="KW-1185">Reference proteome</keyword>
<dbReference type="GO" id="GO:0016604">
    <property type="term" value="C:nuclear body"/>
    <property type="evidence" value="ECO:0007669"/>
    <property type="project" value="TreeGrafter"/>
</dbReference>
<dbReference type="SUPFAM" id="SSF52540">
    <property type="entry name" value="P-loop containing nucleoside triphosphate hydrolases"/>
    <property type="match status" value="1"/>
</dbReference>
<evidence type="ECO:0000259" key="11">
    <source>
        <dbReference type="Pfam" id="PF13087"/>
    </source>
</evidence>
<dbReference type="Pfam" id="PF23576">
    <property type="entry name" value="SEN1_barrel"/>
    <property type="match status" value="1"/>
</dbReference>
<dbReference type="InterPro" id="IPR056474">
    <property type="entry name" value="SEN1_barrel"/>
</dbReference>
<feature type="compositionally biased region" description="Basic and acidic residues" evidence="8">
    <location>
        <begin position="916"/>
        <end position="936"/>
    </location>
</feature>
<feature type="compositionally biased region" description="Basic and acidic residues" evidence="8">
    <location>
        <begin position="1911"/>
        <end position="1928"/>
    </location>
</feature>
<gene>
    <name evidence="13" type="ORF">AC578_3891</name>
</gene>
<feature type="compositionally biased region" description="Low complexity" evidence="8">
    <location>
        <begin position="2631"/>
        <end position="2662"/>
    </location>
</feature>
<evidence type="ECO:0008006" key="15">
    <source>
        <dbReference type="Google" id="ProtNLM"/>
    </source>
</evidence>
<feature type="region of interest" description="Disordered" evidence="8">
    <location>
        <begin position="2603"/>
        <end position="2684"/>
    </location>
</feature>